<gene>
    <name evidence="2" type="ORF">EV356DRAFT_562567</name>
</gene>
<keyword evidence="3" id="KW-1185">Reference proteome</keyword>
<evidence type="ECO:0000256" key="1">
    <source>
        <dbReference type="ARBA" id="ARBA00006333"/>
    </source>
</evidence>
<dbReference type="GO" id="GO:0000287">
    <property type="term" value="F:magnesium ion binding"/>
    <property type="evidence" value="ECO:0007669"/>
    <property type="project" value="TreeGrafter"/>
</dbReference>
<organism evidence="2 3">
    <name type="scientific">Viridothelium virens</name>
    <name type="common">Speckled blister lichen</name>
    <name type="synonym">Trypethelium virens</name>
    <dbReference type="NCBI Taxonomy" id="1048519"/>
    <lineage>
        <taxon>Eukaryota</taxon>
        <taxon>Fungi</taxon>
        <taxon>Dikarya</taxon>
        <taxon>Ascomycota</taxon>
        <taxon>Pezizomycotina</taxon>
        <taxon>Dothideomycetes</taxon>
        <taxon>Dothideomycetes incertae sedis</taxon>
        <taxon>Trypetheliales</taxon>
        <taxon>Trypetheliaceae</taxon>
        <taxon>Viridothelium</taxon>
    </lineage>
</organism>
<dbReference type="PANTHER" id="PTHR31739">
    <property type="entry name" value="ENT-COPALYL DIPHOSPHATE SYNTHASE, CHLOROPLASTIC"/>
    <property type="match status" value="1"/>
</dbReference>
<dbReference type="OrthoDB" id="2343925at2759"/>
<dbReference type="GO" id="GO:0016102">
    <property type="term" value="P:diterpenoid biosynthetic process"/>
    <property type="evidence" value="ECO:0007669"/>
    <property type="project" value="TreeGrafter"/>
</dbReference>
<comment type="similarity">
    <text evidence="1">Belongs to the terpene synthase family.</text>
</comment>
<sequence>MQDEAALLINGLALNCLQNTPLSSMSNSIHDTAWIAMVAKEVDGRKQWLFPEAFEFLLEKQSTNGTWQAGATHIDNIVNTASGLLALLKHHQHKQFENGRVCFDIEKRIHEAKKALGELFKEWNVAKTEQVGFELIVPTLLSMLKEHDVIFSLPGLEYLETEKARKLAKLNINTIYSSTKNTLLHSLEAFGGSLDFDRISHHLANGRGVPSAYPTEIFDICWTVSTLLEAGYSKEELGSESVAFLLDYLKSSFHDMDGVFGFSRGTPADSDDTAKAIQILQLCGDSEFNVQPLLKTFASTDSFRTYPSERNPSFSANCNILKALISTERPDEYVDHINMASKFLCNTWDSGDVRDKWNLAKEYSDMLFCQALSSLLRLWDTGLLSGLDPELAASRVPTALVQVLSQAMRNQSADGSWGDGSCEISAYAIMAIISASQIPLPPTLKQACIDSATRGRRFLSLQKELWKQPRPIWIEKVSYASSLLSQTLAAAMSDKNITKYLELFSNLPLFAGLDNRELLLKAAIIEGSPSLESLNRIKETIFPSENMGSEKYLEFIPLTWTSCNMLGSPISASVLQDMMIISMLDYQADRYMEAVVGVEFKDELELISALVLRICLAPEMPVSNSNVPEAKCAPAFFEKRHSKISSTNDVSRLNEVEQILRSFVSWILSHPKRLRPGTLHDELAEGPAPQHAFQQTSFYEWVHTTGADHTSCPYSFTFFCCLIGTPGKACFPTAKQDYLARDLCRHLASLCRMYNDCGSLGRDRVECNLNSLDFDEFRSDHETDRQKRDLLWIADYEFEAVRVSLKRLEEEGVDEKTINALRLFVNVTDLYGQMYVARDMTARLN</sequence>
<protein>
    <recommendedName>
        <fullName evidence="4">Ent-kaurene synthase</fullName>
    </recommendedName>
</protein>
<dbReference type="InterPro" id="IPR008930">
    <property type="entry name" value="Terpenoid_cyclase/PrenylTrfase"/>
</dbReference>
<reference evidence="2" key="1">
    <citation type="journal article" date="2020" name="Stud. Mycol.">
        <title>101 Dothideomycetes genomes: a test case for predicting lifestyles and emergence of pathogens.</title>
        <authorList>
            <person name="Haridas S."/>
            <person name="Albert R."/>
            <person name="Binder M."/>
            <person name="Bloem J."/>
            <person name="Labutti K."/>
            <person name="Salamov A."/>
            <person name="Andreopoulos B."/>
            <person name="Baker S."/>
            <person name="Barry K."/>
            <person name="Bills G."/>
            <person name="Bluhm B."/>
            <person name="Cannon C."/>
            <person name="Castanera R."/>
            <person name="Culley D."/>
            <person name="Daum C."/>
            <person name="Ezra D."/>
            <person name="Gonzalez J."/>
            <person name="Henrissat B."/>
            <person name="Kuo A."/>
            <person name="Liang C."/>
            <person name="Lipzen A."/>
            <person name="Lutzoni F."/>
            <person name="Magnuson J."/>
            <person name="Mondo S."/>
            <person name="Nolan M."/>
            <person name="Ohm R."/>
            <person name="Pangilinan J."/>
            <person name="Park H.-J."/>
            <person name="Ramirez L."/>
            <person name="Alfaro M."/>
            <person name="Sun H."/>
            <person name="Tritt A."/>
            <person name="Yoshinaga Y."/>
            <person name="Zwiers L.-H."/>
            <person name="Turgeon B."/>
            <person name="Goodwin S."/>
            <person name="Spatafora J."/>
            <person name="Crous P."/>
            <person name="Grigoriev I."/>
        </authorList>
    </citation>
    <scope>NUCLEOTIDE SEQUENCE</scope>
    <source>
        <strain evidence="2">Tuck. ex Michener</strain>
    </source>
</reference>
<dbReference type="SUPFAM" id="SSF48239">
    <property type="entry name" value="Terpenoid cyclases/Protein prenyltransferases"/>
    <property type="match status" value="2"/>
</dbReference>
<dbReference type="PANTHER" id="PTHR31739:SF25">
    <property type="entry name" value="(E,E)-GERANYLLINALOOL SYNTHASE"/>
    <property type="match status" value="1"/>
</dbReference>
<dbReference type="GO" id="GO:0010333">
    <property type="term" value="F:terpene synthase activity"/>
    <property type="evidence" value="ECO:0007669"/>
    <property type="project" value="InterPro"/>
</dbReference>
<dbReference type="InterPro" id="IPR050148">
    <property type="entry name" value="Terpene_synthase-like"/>
</dbReference>
<dbReference type="Gene3D" id="1.50.10.160">
    <property type="match status" value="1"/>
</dbReference>
<accession>A0A6A6GRX0</accession>
<dbReference type="EMBL" id="ML991960">
    <property type="protein sequence ID" value="KAF2228427.1"/>
    <property type="molecule type" value="Genomic_DNA"/>
</dbReference>
<dbReference type="Proteomes" id="UP000800092">
    <property type="component" value="Unassembled WGS sequence"/>
</dbReference>
<dbReference type="AlphaFoldDB" id="A0A6A6GRX0"/>
<proteinExistence type="inferred from homology"/>
<evidence type="ECO:0000313" key="3">
    <source>
        <dbReference type="Proteomes" id="UP000800092"/>
    </source>
</evidence>
<evidence type="ECO:0000313" key="2">
    <source>
        <dbReference type="EMBL" id="KAF2228427.1"/>
    </source>
</evidence>
<evidence type="ECO:0008006" key="4">
    <source>
        <dbReference type="Google" id="ProtNLM"/>
    </source>
</evidence>
<name>A0A6A6GRX0_VIRVR</name>